<evidence type="ECO:0000313" key="3">
    <source>
        <dbReference type="Proteomes" id="UP000304864"/>
    </source>
</evidence>
<dbReference type="SMART" id="SM00052">
    <property type="entry name" value="EAL"/>
    <property type="match status" value="1"/>
</dbReference>
<keyword evidence="3" id="KW-1185">Reference proteome</keyword>
<dbReference type="AlphaFoldDB" id="A0A4P9K2U5"/>
<dbReference type="PANTHER" id="PTHR33121:SF70">
    <property type="entry name" value="SIGNALING PROTEIN YKOW"/>
    <property type="match status" value="1"/>
</dbReference>
<reference evidence="2 3" key="1">
    <citation type="submission" date="2019-05" db="EMBL/GenBank/DDBJ databases">
        <title>Thiomicrorhabdus sediminis sp. nov, a novel sulfur-oxidizing bacterium isolated from coastal sediment.</title>
        <authorList>
            <person name="Liu X."/>
        </authorList>
    </citation>
    <scope>NUCLEOTIDE SEQUENCE [LARGE SCALE GENOMIC DNA]</scope>
    <source>
        <strain evidence="2 3">G1</strain>
    </source>
</reference>
<dbReference type="CDD" id="cd01948">
    <property type="entry name" value="EAL"/>
    <property type="match status" value="1"/>
</dbReference>
<dbReference type="GO" id="GO:0071111">
    <property type="term" value="F:cyclic-guanylate-specific phosphodiesterase activity"/>
    <property type="evidence" value="ECO:0007669"/>
    <property type="project" value="InterPro"/>
</dbReference>
<proteinExistence type="predicted"/>
<accession>A0A4P9K2U5</accession>
<dbReference type="PROSITE" id="PS50883">
    <property type="entry name" value="EAL"/>
    <property type="match status" value="1"/>
</dbReference>
<protein>
    <submittedName>
        <fullName evidence="2">EAL domain-containing protein</fullName>
    </submittedName>
</protein>
<dbReference type="Gene3D" id="3.20.20.450">
    <property type="entry name" value="EAL domain"/>
    <property type="match status" value="1"/>
</dbReference>
<dbReference type="InterPro" id="IPR035919">
    <property type="entry name" value="EAL_sf"/>
</dbReference>
<dbReference type="OrthoDB" id="9812358at2"/>
<evidence type="ECO:0000259" key="1">
    <source>
        <dbReference type="PROSITE" id="PS50883"/>
    </source>
</evidence>
<name>A0A4P9K2U5_9GAMM</name>
<dbReference type="Proteomes" id="UP000304864">
    <property type="component" value="Chromosome"/>
</dbReference>
<evidence type="ECO:0000313" key="2">
    <source>
        <dbReference type="EMBL" id="QCU89138.1"/>
    </source>
</evidence>
<organism evidence="2 3">
    <name type="scientific">Thiomicrorhabdus sediminis</name>
    <dbReference type="NCBI Taxonomy" id="2580412"/>
    <lineage>
        <taxon>Bacteria</taxon>
        <taxon>Pseudomonadati</taxon>
        <taxon>Pseudomonadota</taxon>
        <taxon>Gammaproteobacteria</taxon>
        <taxon>Thiotrichales</taxon>
        <taxon>Piscirickettsiaceae</taxon>
        <taxon>Thiomicrorhabdus</taxon>
    </lineage>
</organism>
<dbReference type="SUPFAM" id="SSF141868">
    <property type="entry name" value="EAL domain-like"/>
    <property type="match status" value="1"/>
</dbReference>
<feature type="domain" description="EAL" evidence="1">
    <location>
        <begin position="1"/>
        <end position="235"/>
    </location>
</feature>
<dbReference type="InterPro" id="IPR001633">
    <property type="entry name" value="EAL_dom"/>
</dbReference>
<dbReference type="KEGG" id="thig:FE785_00095"/>
<dbReference type="PANTHER" id="PTHR33121">
    <property type="entry name" value="CYCLIC DI-GMP PHOSPHODIESTERASE PDEF"/>
    <property type="match status" value="1"/>
</dbReference>
<gene>
    <name evidence="2" type="ORF">FE785_00095</name>
</gene>
<dbReference type="InterPro" id="IPR050706">
    <property type="entry name" value="Cyclic-di-GMP_PDE-like"/>
</dbReference>
<dbReference type="EMBL" id="CP040602">
    <property type="protein sequence ID" value="QCU89138.1"/>
    <property type="molecule type" value="Genomic_DNA"/>
</dbReference>
<dbReference type="Pfam" id="PF00563">
    <property type="entry name" value="EAL"/>
    <property type="match status" value="1"/>
</dbReference>
<sequence>MTSRKSTEKDAFTVLNVWYVGKNPDLGFVPPNEFIKVAEDIGLMPELGHYITQTSLRQMAELQQQLQQEFQVSINISLKQFSQPYFFEEFIKVAEKSGVKLTNITIEVTESLFIEDLNFILGILHNFRKKGVSISLDDFGTGFSSLSLLRQLPIQELKIDKAFVDDILTDDKDATLINNIIQIANDLGMYTVAEGVETLEQKKKLTSYGCILYQGYYFAKPMGINDLKNFIRDIGNSNINNSENNA</sequence>